<dbReference type="EMBL" id="BLAY01000035">
    <property type="protein sequence ID" value="GET37885.1"/>
    <property type="molecule type" value="Genomic_DNA"/>
</dbReference>
<dbReference type="SUPFAM" id="SSF55729">
    <property type="entry name" value="Acyl-CoA N-acyltransferases (Nat)"/>
    <property type="match status" value="1"/>
</dbReference>
<sequence length="155" mass="17662">MFSIRQANPEDQQEIANLFVELEALHTQALPNIFRPPILSELGNYSYKIGDQSAVFVAVRDGEIIGVVMVLMIETPQSSVLAPRVYATVSQLIVKQNCRRCGVGRALMEKVHQWTITKGIADVELNIWEFNTDAIAFYEKLGYRTNYRHMKKTMI</sequence>
<keyword evidence="4" id="KW-1185">Reference proteome</keyword>
<dbReference type="GO" id="GO:0008080">
    <property type="term" value="F:N-acetyltransferase activity"/>
    <property type="evidence" value="ECO:0007669"/>
    <property type="project" value="InterPro"/>
</dbReference>
<organism evidence="3 4">
    <name type="scientific">Microseira wollei NIES-4236</name>
    <dbReference type="NCBI Taxonomy" id="2530354"/>
    <lineage>
        <taxon>Bacteria</taxon>
        <taxon>Bacillati</taxon>
        <taxon>Cyanobacteriota</taxon>
        <taxon>Cyanophyceae</taxon>
        <taxon>Oscillatoriophycideae</taxon>
        <taxon>Aerosakkonematales</taxon>
        <taxon>Aerosakkonemataceae</taxon>
        <taxon>Microseira</taxon>
    </lineage>
</organism>
<protein>
    <submittedName>
        <fullName evidence="3">Acetyltransferase, gnat family, putative</fullName>
    </submittedName>
</protein>
<dbReference type="PANTHER" id="PTHR13947:SF37">
    <property type="entry name" value="LD18367P"/>
    <property type="match status" value="1"/>
</dbReference>
<feature type="domain" description="N-acetyltransferase" evidence="2">
    <location>
        <begin position="2"/>
        <end position="155"/>
    </location>
</feature>
<reference evidence="3" key="1">
    <citation type="submission" date="2019-10" db="EMBL/GenBank/DDBJ databases">
        <title>Draft genome sequece of Microseira wollei NIES-4236.</title>
        <authorList>
            <person name="Yamaguchi H."/>
            <person name="Suzuki S."/>
            <person name="Kawachi M."/>
        </authorList>
    </citation>
    <scope>NUCLEOTIDE SEQUENCE</scope>
    <source>
        <strain evidence="3">NIES-4236</strain>
    </source>
</reference>
<dbReference type="InterPro" id="IPR000182">
    <property type="entry name" value="GNAT_dom"/>
</dbReference>
<evidence type="ECO:0000256" key="1">
    <source>
        <dbReference type="ARBA" id="ARBA00022679"/>
    </source>
</evidence>
<keyword evidence="1" id="KW-0808">Transferase</keyword>
<evidence type="ECO:0000313" key="3">
    <source>
        <dbReference type="EMBL" id="GET37885.1"/>
    </source>
</evidence>
<dbReference type="AlphaFoldDB" id="A0AAV3XCS8"/>
<dbReference type="CDD" id="cd04301">
    <property type="entry name" value="NAT_SF"/>
    <property type="match status" value="1"/>
</dbReference>
<dbReference type="Gene3D" id="3.40.630.30">
    <property type="match status" value="1"/>
</dbReference>
<comment type="caution">
    <text evidence="3">The sequence shown here is derived from an EMBL/GenBank/DDBJ whole genome shotgun (WGS) entry which is preliminary data.</text>
</comment>
<name>A0AAV3XCS8_9CYAN</name>
<dbReference type="InterPro" id="IPR016181">
    <property type="entry name" value="Acyl_CoA_acyltransferase"/>
</dbReference>
<gene>
    <name evidence="3" type="ORF">MiSe_26390</name>
</gene>
<evidence type="ECO:0000259" key="2">
    <source>
        <dbReference type="PROSITE" id="PS51186"/>
    </source>
</evidence>
<dbReference type="Pfam" id="PF00583">
    <property type="entry name" value="Acetyltransf_1"/>
    <property type="match status" value="1"/>
</dbReference>
<proteinExistence type="predicted"/>
<dbReference type="PROSITE" id="PS51186">
    <property type="entry name" value="GNAT"/>
    <property type="match status" value="1"/>
</dbReference>
<accession>A0AAV3XCS8</accession>
<evidence type="ECO:0000313" key="4">
    <source>
        <dbReference type="Proteomes" id="UP001050975"/>
    </source>
</evidence>
<dbReference type="InterPro" id="IPR050769">
    <property type="entry name" value="NAT_camello-type"/>
</dbReference>
<dbReference type="RefSeq" id="WP_226580122.1">
    <property type="nucleotide sequence ID" value="NZ_BLAY01000035.1"/>
</dbReference>
<dbReference type="PANTHER" id="PTHR13947">
    <property type="entry name" value="GNAT FAMILY N-ACETYLTRANSFERASE"/>
    <property type="match status" value="1"/>
</dbReference>
<dbReference type="Proteomes" id="UP001050975">
    <property type="component" value="Unassembled WGS sequence"/>
</dbReference>